<protein>
    <recommendedName>
        <fullName evidence="6">PhoH-like protein</fullName>
    </recommendedName>
</protein>
<proteinExistence type="inferred from homology"/>
<name>A0A5B8VIS7_9BACT</name>
<keyword evidence="5" id="KW-0067">ATP-binding</keyword>
<dbReference type="PANTHER" id="PTHR30473">
    <property type="entry name" value="PROTEIN PHOH"/>
    <property type="match status" value="1"/>
</dbReference>
<evidence type="ECO:0000313" key="8">
    <source>
        <dbReference type="EMBL" id="QEC70486.1"/>
    </source>
</evidence>
<evidence type="ECO:0000256" key="2">
    <source>
        <dbReference type="ARBA" id="ARBA00010393"/>
    </source>
</evidence>
<dbReference type="KEGG" id="agi:FSB73_00950"/>
<keyword evidence="4" id="KW-0547">Nucleotide-binding</keyword>
<dbReference type="InterPro" id="IPR051451">
    <property type="entry name" value="PhoH2-like"/>
</dbReference>
<dbReference type="AlphaFoldDB" id="A0A5B8VIS7"/>
<comment type="similarity">
    <text evidence="2">Belongs to the PhoH family.</text>
</comment>
<dbReference type="Proteomes" id="UP000321291">
    <property type="component" value="Chromosome"/>
</dbReference>
<dbReference type="Pfam" id="PF02562">
    <property type="entry name" value="PhoH"/>
    <property type="match status" value="1"/>
</dbReference>
<dbReference type="OrthoDB" id="9773137at2"/>
<dbReference type="RefSeq" id="WP_146779750.1">
    <property type="nucleotide sequence ID" value="NZ_CP042434.1"/>
</dbReference>
<dbReference type="InterPro" id="IPR027417">
    <property type="entry name" value="P-loop_NTPase"/>
</dbReference>
<evidence type="ECO:0000259" key="7">
    <source>
        <dbReference type="Pfam" id="PF02562"/>
    </source>
</evidence>
<dbReference type="FunFam" id="3.40.50.300:FF:000013">
    <property type="entry name" value="PhoH family ATPase"/>
    <property type="match status" value="1"/>
</dbReference>
<sequence length="337" mass="37685">MTDTIIHLDTLNPIEFFGVNNAKLNLLKKRFPLLKILSRGTQIKLSGAAEYVEEAKEKINLILKYMERSGDLSDAYFEEILGSVDEGKVDHFLEKHPNDVLVFGPNGKTIRARTANQKMMVQAADNNDIVFAIGPAGTGKTYTAVAIAVRALKNKIVKKIILTRPAVEAGESLGFLPGDLKEKIDPYLRPLYDALDDMIPADKLGYYMSNRTIEIAPLAYMRGRTLDNAFIILDESQNANDLQLKMFLTRIGANAKAIITGDPTQIDLPKNQRSGLWKAVSILRQIDGIAHIELNEEDVVRHRLVKQIIKAYNKADEVETGEQHFFSHKNAVKEKNA</sequence>
<evidence type="ECO:0000313" key="9">
    <source>
        <dbReference type="Proteomes" id="UP000321291"/>
    </source>
</evidence>
<keyword evidence="3" id="KW-0963">Cytoplasm</keyword>
<evidence type="ECO:0000256" key="1">
    <source>
        <dbReference type="ARBA" id="ARBA00004496"/>
    </source>
</evidence>
<dbReference type="EMBL" id="CP042434">
    <property type="protein sequence ID" value="QEC70486.1"/>
    <property type="molecule type" value="Genomic_DNA"/>
</dbReference>
<dbReference type="GO" id="GO:0005524">
    <property type="term" value="F:ATP binding"/>
    <property type="evidence" value="ECO:0007669"/>
    <property type="project" value="UniProtKB-KW"/>
</dbReference>
<feature type="domain" description="PhoH-like protein" evidence="7">
    <location>
        <begin position="110"/>
        <end position="313"/>
    </location>
</feature>
<keyword evidence="9" id="KW-1185">Reference proteome</keyword>
<dbReference type="Gene3D" id="3.40.50.300">
    <property type="entry name" value="P-loop containing nucleotide triphosphate hydrolases"/>
    <property type="match status" value="1"/>
</dbReference>
<dbReference type="SUPFAM" id="SSF52540">
    <property type="entry name" value="P-loop containing nucleoside triphosphate hydrolases"/>
    <property type="match status" value="1"/>
</dbReference>
<gene>
    <name evidence="8" type="ORF">FSB73_00950</name>
</gene>
<evidence type="ECO:0000256" key="3">
    <source>
        <dbReference type="ARBA" id="ARBA00022490"/>
    </source>
</evidence>
<evidence type="ECO:0000256" key="6">
    <source>
        <dbReference type="ARBA" id="ARBA00039970"/>
    </source>
</evidence>
<dbReference type="PANTHER" id="PTHR30473:SF1">
    <property type="entry name" value="PHOH-LIKE PROTEIN"/>
    <property type="match status" value="1"/>
</dbReference>
<organism evidence="8 9">
    <name type="scientific">Arachidicoccus ginsenosidivorans</name>
    <dbReference type="NCBI Taxonomy" id="496057"/>
    <lineage>
        <taxon>Bacteria</taxon>
        <taxon>Pseudomonadati</taxon>
        <taxon>Bacteroidota</taxon>
        <taxon>Chitinophagia</taxon>
        <taxon>Chitinophagales</taxon>
        <taxon>Chitinophagaceae</taxon>
        <taxon>Arachidicoccus</taxon>
    </lineage>
</organism>
<accession>A0A5B8VIS7</accession>
<evidence type="ECO:0000256" key="5">
    <source>
        <dbReference type="ARBA" id="ARBA00022840"/>
    </source>
</evidence>
<comment type="subcellular location">
    <subcellularLocation>
        <location evidence="1">Cytoplasm</location>
    </subcellularLocation>
</comment>
<reference evidence="8 9" key="1">
    <citation type="journal article" date="2017" name="Int. J. Syst. Evol. Microbiol.">
        <title>Arachidicoccus ginsenosidivorans sp. nov., with ginsenoside-converting activity isolated from ginseng cultivating soil.</title>
        <authorList>
            <person name="Siddiqi M.Z."/>
            <person name="Aslam Z."/>
            <person name="Im W.T."/>
        </authorList>
    </citation>
    <scope>NUCLEOTIDE SEQUENCE [LARGE SCALE GENOMIC DNA]</scope>
    <source>
        <strain evidence="8 9">Gsoil 809</strain>
    </source>
</reference>
<dbReference type="InterPro" id="IPR003714">
    <property type="entry name" value="PhoH"/>
</dbReference>
<dbReference type="GO" id="GO:0005829">
    <property type="term" value="C:cytosol"/>
    <property type="evidence" value="ECO:0007669"/>
    <property type="project" value="TreeGrafter"/>
</dbReference>
<evidence type="ECO:0000256" key="4">
    <source>
        <dbReference type="ARBA" id="ARBA00022741"/>
    </source>
</evidence>